<keyword evidence="3" id="KW-1185">Reference proteome</keyword>
<evidence type="ECO:0000256" key="1">
    <source>
        <dbReference type="SAM" id="MobiDB-lite"/>
    </source>
</evidence>
<evidence type="ECO:0000313" key="2">
    <source>
        <dbReference type="EMBL" id="KAK7314539.1"/>
    </source>
</evidence>
<feature type="compositionally biased region" description="Polar residues" evidence="1">
    <location>
        <begin position="145"/>
        <end position="161"/>
    </location>
</feature>
<proteinExistence type="predicted"/>
<organism evidence="2 3">
    <name type="scientific">Canavalia gladiata</name>
    <name type="common">Sword bean</name>
    <name type="synonym">Dolichos gladiatus</name>
    <dbReference type="NCBI Taxonomy" id="3824"/>
    <lineage>
        <taxon>Eukaryota</taxon>
        <taxon>Viridiplantae</taxon>
        <taxon>Streptophyta</taxon>
        <taxon>Embryophyta</taxon>
        <taxon>Tracheophyta</taxon>
        <taxon>Spermatophyta</taxon>
        <taxon>Magnoliopsida</taxon>
        <taxon>eudicotyledons</taxon>
        <taxon>Gunneridae</taxon>
        <taxon>Pentapetalae</taxon>
        <taxon>rosids</taxon>
        <taxon>fabids</taxon>
        <taxon>Fabales</taxon>
        <taxon>Fabaceae</taxon>
        <taxon>Papilionoideae</taxon>
        <taxon>50 kb inversion clade</taxon>
        <taxon>NPAAA clade</taxon>
        <taxon>indigoferoid/millettioid clade</taxon>
        <taxon>Phaseoleae</taxon>
        <taxon>Canavalia</taxon>
    </lineage>
</organism>
<evidence type="ECO:0000313" key="3">
    <source>
        <dbReference type="Proteomes" id="UP001367508"/>
    </source>
</evidence>
<sequence>MLSSLLTSFPFPLPFPFLPSFVADFRHRRRHKAPAIAVFITNPIPLFLPLYIPSTLSLSSHPNTSIFLSPHSFLFPHFNPHLRVLFSLIIFYLKFCPSLKTSFSSMEDCKEKKKRVRDLSHDSTGSDTHLVDSPESKIRRVDSDSGLNSSESQLTRVNSGESCLDSEVQLQDDIFNILDDADNVPERDSVQGLDSVIKSFEDEINALTSEPGLVDPTHVSDCGELQSNLGYLLEASDDELGLPPTVLPGDEPGRVGPEAVDLTGFMGFEDDIPYYDAFGFGTGLVSECDGGAGGYVTVDGLFDYAEPPADVLWRSESLQAM</sequence>
<feature type="region of interest" description="Disordered" evidence="1">
    <location>
        <begin position="115"/>
        <end position="162"/>
    </location>
</feature>
<dbReference type="PANTHER" id="PTHR34539">
    <property type="entry name" value="T6J4.11 PROTEIN"/>
    <property type="match status" value="1"/>
</dbReference>
<feature type="compositionally biased region" description="Basic and acidic residues" evidence="1">
    <location>
        <begin position="129"/>
        <end position="143"/>
    </location>
</feature>
<reference evidence="2 3" key="1">
    <citation type="submission" date="2024-01" db="EMBL/GenBank/DDBJ databases">
        <title>The genomes of 5 underutilized Papilionoideae crops provide insights into root nodulation and disease resistanc.</title>
        <authorList>
            <person name="Jiang F."/>
        </authorList>
    </citation>
    <scope>NUCLEOTIDE SEQUENCE [LARGE SCALE GENOMIC DNA]</scope>
    <source>
        <strain evidence="2">LVBAO_FW01</strain>
        <tissue evidence="2">Leaves</tissue>
    </source>
</reference>
<gene>
    <name evidence="2" type="ORF">VNO77_33065</name>
</gene>
<dbReference type="AlphaFoldDB" id="A0AAN9PYJ4"/>
<name>A0AAN9PYJ4_CANGL</name>
<accession>A0AAN9PYJ4</accession>
<protein>
    <submittedName>
        <fullName evidence="2">Uncharacterized protein</fullName>
    </submittedName>
</protein>
<comment type="caution">
    <text evidence="2">The sequence shown here is derived from an EMBL/GenBank/DDBJ whole genome shotgun (WGS) entry which is preliminary data.</text>
</comment>
<dbReference type="Proteomes" id="UP001367508">
    <property type="component" value="Unassembled WGS sequence"/>
</dbReference>
<dbReference type="PANTHER" id="PTHR34539:SF4">
    <property type="match status" value="1"/>
</dbReference>
<dbReference type="EMBL" id="JAYMYQ010000008">
    <property type="protein sequence ID" value="KAK7314539.1"/>
    <property type="molecule type" value="Genomic_DNA"/>
</dbReference>